<dbReference type="InterPro" id="IPR011268">
    <property type="entry name" value="Purine_phosphorylase"/>
</dbReference>
<dbReference type="CDD" id="cd09009">
    <property type="entry name" value="PNP-EcPNPII_like"/>
    <property type="match status" value="1"/>
</dbReference>
<dbReference type="EC" id="2.4.2.1" evidence="7"/>
<evidence type="ECO:0000256" key="8">
    <source>
        <dbReference type="PIRSR" id="PIRSR000477-2"/>
    </source>
</evidence>
<keyword evidence="5 7" id="KW-0808">Transferase</keyword>
<dbReference type="AlphaFoldDB" id="A0A1I5U4H4"/>
<evidence type="ECO:0000256" key="3">
    <source>
        <dbReference type="ARBA" id="ARBA00006751"/>
    </source>
</evidence>
<dbReference type="GO" id="GO:0004731">
    <property type="term" value="F:purine-nucleoside phosphorylase activity"/>
    <property type="evidence" value="ECO:0007669"/>
    <property type="project" value="UniProtKB-EC"/>
</dbReference>
<comment type="pathway">
    <text evidence="2 7">Purine metabolism; purine nucleoside salvage.</text>
</comment>
<comment type="similarity">
    <text evidence="3 7">Belongs to the PNP/MTAP phosphorylase family.</text>
</comment>
<evidence type="ECO:0000256" key="2">
    <source>
        <dbReference type="ARBA" id="ARBA00005058"/>
    </source>
</evidence>
<dbReference type="RefSeq" id="WP_074887320.1">
    <property type="nucleotide sequence ID" value="NZ_FOXO01000011.1"/>
</dbReference>
<dbReference type="PANTHER" id="PTHR11904:SF9">
    <property type="entry name" value="PURINE NUCLEOSIDE PHOSPHORYLASE-RELATED"/>
    <property type="match status" value="1"/>
</dbReference>
<evidence type="ECO:0000256" key="7">
    <source>
        <dbReference type="PIRNR" id="PIRNR000477"/>
    </source>
</evidence>
<dbReference type="OrthoDB" id="1523230at2"/>
<evidence type="ECO:0000259" key="9">
    <source>
        <dbReference type="Pfam" id="PF01048"/>
    </source>
</evidence>
<reference evidence="11" key="1">
    <citation type="submission" date="2016-10" db="EMBL/GenBank/DDBJ databases">
        <authorList>
            <person name="Varghese N."/>
            <person name="Submissions S."/>
        </authorList>
    </citation>
    <scope>NUCLEOTIDE SEQUENCE [LARGE SCALE GENOMIC DNA]</scope>
    <source>
        <strain evidence="11">P18</strain>
    </source>
</reference>
<evidence type="ECO:0000313" key="11">
    <source>
        <dbReference type="Proteomes" id="UP000182624"/>
    </source>
</evidence>
<evidence type="ECO:0000313" key="10">
    <source>
        <dbReference type="EMBL" id="SFP90208.1"/>
    </source>
</evidence>
<dbReference type="PIRSF" id="PIRSF000477">
    <property type="entry name" value="PurNPase"/>
    <property type="match status" value="1"/>
</dbReference>
<dbReference type="UniPathway" id="UPA00606"/>
<feature type="binding site" evidence="8">
    <location>
        <begin position="80"/>
        <end position="82"/>
    </location>
    <ligand>
        <name>phosphate</name>
        <dbReference type="ChEBI" id="CHEBI:43474"/>
    </ligand>
</feature>
<dbReference type="EMBL" id="FOXO01000011">
    <property type="protein sequence ID" value="SFP90208.1"/>
    <property type="molecule type" value="Genomic_DNA"/>
</dbReference>
<keyword evidence="4 7" id="KW-0328">Glycosyltransferase</keyword>
<accession>A0A1I5U4H4</accession>
<feature type="binding site" evidence="8">
    <location>
        <position position="29"/>
    </location>
    <ligand>
        <name>phosphate</name>
        <dbReference type="ChEBI" id="CHEBI:43474"/>
    </ligand>
</feature>
<evidence type="ECO:0000256" key="5">
    <source>
        <dbReference type="ARBA" id="ARBA00022679"/>
    </source>
</evidence>
<dbReference type="PANTHER" id="PTHR11904">
    <property type="entry name" value="METHYLTHIOADENOSINE/PURINE NUCLEOSIDE PHOSPHORYLASE"/>
    <property type="match status" value="1"/>
</dbReference>
<comment type="function">
    <text evidence="1">The purine nucleoside phosphorylases catalyze the phosphorolytic breakdown of the N-glycosidic bond in the beta-(deoxy)ribonucleoside molecules, with the formation of the corresponding free purine bases and pentose-1-phosphate. Cleaves guanosine, inosine, 2'-deoxyguanosine and 2'-deoxyinosine.</text>
</comment>
<feature type="binding site" evidence="8">
    <location>
        <position position="192"/>
    </location>
    <ligand>
        <name>a purine D-ribonucleoside</name>
        <dbReference type="ChEBI" id="CHEBI:142355"/>
    </ligand>
</feature>
<dbReference type="GO" id="GO:0009116">
    <property type="term" value="P:nucleoside metabolic process"/>
    <property type="evidence" value="ECO:0007669"/>
    <property type="project" value="InterPro"/>
</dbReference>
<gene>
    <name evidence="10" type="ORF">SAMN04487928_11162</name>
</gene>
<dbReference type="Pfam" id="PF01048">
    <property type="entry name" value="PNP_UDP_1"/>
    <property type="match status" value="1"/>
</dbReference>
<feature type="binding site" evidence="8">
    <location>
        <position position="234"/>
    </location>
    <ligand>
        <name>a purine D-ribonucleoside</name>
        <dbReference type="ChEBI" id="CHEBI:142355"/>
    </ligand>
</feature>
<dbReference type="Proteomes" id="UP000182624">
    <property type="component" value="Unassembled WGS sequence"/>
</dbReference>
<proteinExistence type="inferred from homology"/>
<evidence type="ECO:0000256" key="6">
    <source>
        <dbReference type="ARBA" id="ARBA00048556"/>
    </source>
</evidence>
<protein>
    <recommendedName>
        <fullName evidence="7">Purine nucleoside phosphorylase</fullName>
        <ecNumber evidence="7">2.4.2.1</ecNumber>
    </recommendedName>
    <alternativeName>
        <fullName evidence="7">Inosine-guanosine phosphorylase</fullName>
    </alternativeName>
</protein>
<feature type="domain" description="Nucleoside phosphorylase" evidence="9">
    <location>
        <begin position="23"/>
        <end position="269"/>
    </location>
</feature>
<feature type="binding site" evidence="8">
    <location>
        <position position="60"/>
    </location>
    <ligand>
        <name>phosphate</name>
        <dbReference type="ChEBI" id="CHEBI:43474"/>
    </ligand>
</feature>
<dbReference type="SUPFAM" id="SSF53167">
    <property type="entry name" value="Purine and uridine phosphorylases"/>
    <property type="match status" value="1"/>
</dbReference>
<dbReference type="InterPro" id="IPR011270">
    <property type="entry name" value="Pur_Nuc_Pase_Ino/Guo-sp"/>
</dbReference>
<dbReference type="NCBIfam" id="TIGR01700">
    <property type="entry name" value="PNPH"/>
    <property type="match status" value="1"/>
</dbReference>
<dbReference type="InterPro" id="IPR000845">
    <property type="entry name" value="Nucleoside_phosphorylase_d"/>
</dbReference>
<dbReference type="NCBIfam" id="NF006054">
    <property type="entry name" value="PRK08202.1"/>
    <property type="match status" value="1"/>
</dbReference>
<evidence type="ECO:0000256" key="1">
    <source>
        <dbReference type="ARBA" id="ARBA00002678"/>
    </source>
</evidence>
<sequence>MSYEKLLACKEAVRKKTDFVPDVALVLGSGLGGFADNIKIETEIEYKDIPGFPVSTVPGHAGKFIFGYLGDVKIVCMKGRVHFYEGYDVHDVVLPARLMGLLGAKILFLTNAAGGLGEGFNAGDLMLITDHVSMFAPNPLIGPNLDELGARFPDMSEVYKKDLQDIIRNTAKENGIELKEGVYCQLTGPSYESPAEIRLLQKLGVSAVGMSTVNEAIAANHMGLKVCGVSCISNLAAGLSENPLSHKEVQEAADKAAPLFTKLVTESIRKFK</sequence>
<comment type="catalytic activity">
    <reaction evidence="6">
        <text>a purine 2'-deoxy-D-ribonucleoside + phosphate = a purine nucleobase + 2-deoxy-alpha-D-ribose 1-phosphate</text>
        <dbReference type="Rhea" id="RHEA:36431"/>
        <dbReference type="ChEBI" id="CHEBI:26386"/>
        <dbReference type="ChEBI" id="CHEBI:43474"/>
        <dbReference type="ChEBI" id="CHEBI:57259"/>
        <dbReference type="ChEBI" id="CHEBI:142361"/>
        <dbReference type="EC" id="2.4.2.1"/>
    </reaction>
</comment>
<dbReference type="InterPro" id="IPR035994">
    <property type="entry name" value="Nucleoside_phosphorylase_sf"/>
</dbReference>
<keyword evidence="11" id="KW-1185">Reference proteome</keyword>
<name>A0A1I5U4H4_9FIRM</name>
<feature type="binding site" evidence="8">
    <location>
        <position position="112"/>
    </location>
    <ligand>
        <name>phosphate</name>
        <dbReference type="ChEBI" id="CHEBI:43474"/>
    </ligand>
</feature>
<feature type="binding site" evidence="8">
    <location>
        <position position="211"/>
    </location>
    <ligand>
        <name>phosphate</name>
        <dbReference type="ChEBI" id="CHEBI:43474"/>
    </ligand>
</feature>
<organism evidence="10 11">
    <name type="scientific">Butyrivibrio proteoclasticus</name>
    <dbReference type="NCBI Taxonomy" id="43305"/>
    <lineage>
        <taxon>Bacteria</taxon>
        <taxon>Bacillati</taxon>
        <taxon>Bacillota</taxon>
        <taxon>Clostridia</taxon>
        <taxon>Lachnospirales</taxon>
        <taxon>Lachnospiraceae</taxon>
        <taxon>Butyrivibrio</taxon>
    </lineage>
</organism>
<evidence type="ECO:0000256" key="4">
    <source>
        <dbReference type="ARBA" id="ARBA00022676"/>
    </source>
</evidence>
<dbReference type="GO" id="GO:0005737">
    <property type="term" value="C:cytoplasm"/>
    <property type="evidence" value="ECO:0007669"/>
    <property type="project" value="TreeGrafter"/>
</dbReference>
<dbReference type="Gene3D" id="3.40.50.1580">
    <property type="entry name" value="Nucleoside phosphorylase domain"/>
    <property type="match status" value="1"/>
</dbReference>
<dbReference type="NCBIfam" id="TIGR01697">
    <property type="entry name" value="PNPH-PUNA-XAPA"/>
    <property type="match status" value="1"/>
</dbReference>